<name>S9P3M2_CYSF2</name>
<dbReference type="GO" id="GO:0016020">
    <property type="term" value="C:membrane"/>
    <property type="evidence" value="ECO:0007669"/>
    <property type="project" value="TreeGrafter"/>
</dbReference>
<dbReference type="Proteomes" id="UP000011682">
    <property type="component" value="Unassembled WGS sequence"/>
</dbReference>
<dbReference type="SMART" id="SM00822">
    <property type="entry name" value="PKS_KR"/>
    <property type="match status" value="1"/>
</dbReference>
<dbReference type="AlphaFoldDB" id="S9P3M2"/>
<dbReference type="OrthoDB" id="5354363at2"/>
<evidence type="ECO:0000313" key="6">
    <source>
        <dbReference type="Proteomes" id="UP000011682"/>
    </source>
</evidence>
<evidence type="ECO:0000313" key="5">
    <source>
        <dbReference type="EMBL" id="EPX56857.1"/>
    </source>
</evidence>
<protein>
    <submittedName>
        <fullName evidence="5">3-oxoacyl-[acyl-carrier protein] reductase</fullName>
    </submittedName>
</protein>
<proteinExistence type="inferred from homology"/>
<sequence length="256" mass="27076">MTLRTAIVTGAASGIGALAVQRLRARGVNVVAADRTPALTELYAGDRGIVTAVGDVTDPGYAPDLVRTAETAFGPVDQLFHSAGIMPAGEIGDIPIEQFLTVVDVNYIGTVRMTRAVLPSMRERRSGQIIVLGSITGYIPSKGFAAYSASKAAVNSYTETLDQEERGHGIHVLLVAPNAVKTPLLSQMSGGPAAIAALAQKESSPLMITPDKVLNDIERALARRRHLCLPGARAAYTLRRLSPALAWALNNRLNQA</sequence>
<evidence type="ECO:0000256" key="2">
    <source>
        <dbReference type="ARBA" id="ARBA00023002"/>
    </source>
</evidence>
<comment type="caution">
    <text evidence="5">The sequence shown here is derived from an EMBL/GenBank/DDBJ whole genome shotgun (WGS) entry which is preliminary data.</text>
</comment>
<accession>S9P3M2</accession>
<dbReference type="PRINTS" id="PR00080">
    <property type="entry name" value="SDRFAMILY"/>
</dbReference>
<comment type="similarity">
    <text evidence="1 3">Belongs to the short-chain dehydrogenases/reductases (SDR) family.</text>
</comment>
<dbReference type="PANTHER" id="PTHR44196:SF1">
    <property type="entry name" value="DEHYDROGENASE_REDUCTASE SDR FAMILY MEMBER 7B"/>
    <property type="match status" value="1"/>
</dbReference>
<dbReference type="SUPFAM" id="SSF51735">
    <property type="entry name" value="NAD(P)-binding Rossmann-fold domains"/>
    <property type="match status" value="1"/>
</dbReference>
<dbReference type="eggNOG" id="COG4221">
    <property type="taxonomic scope" value="Bacteria"/>
</dbReference>
<organism evidence="5 6">
    <name type="scientific">Cystobacter fuscus (strain ATCC 25194 / DSM 2262 / NBRC 100088 / M29)</name>
    <dbReference type="NCBI Taxonomy" id="1242864"/>
    <lineage>
        <taxon>Bacteria</taxon>
        <taxon>Pseudomonadati</taxon>
        <taxon>Myxococcota</taxon>
        <taxon>Myxococcia</taxon>
        <taxon>Myxococcales</taxon>
        <taxon>Cystobacterineae</taxon>
        <taxon>Archangiaceae</taxon>
        <taxon>Cystobacter</taxon>
    </lineage>
</organism>
<evidence type="ECO:0000256" key="3">
    <source>
        <dbReference type="RuleBase" id="RU000363"/>
    </source>
</evidence>
<dbReference type="CDD" id="cd05233">
    <property type="entry name" value="SDR_c"/>
    <property type="match status" value="1"/>
</dbReference>
<reference evidence="5" key="1">
    <citation type="submission" date="2013-05" db="EMBL/GenBank/DDBJ databases">
        <title>Genome assembly of Cystobacter fuscus DSM 2262.</title>
        <authorList>
            <person name="Sharma G."/>
            <person name="Khatri I."/>
            <person name="Kaur C."/>
            <person name="Mayilraj S."/>
            <person name="Subramanian S."/>
        </authorList>
    </citation>
    <scope>NUCLEOTIDE SEQUENCE [LARGE SCALE GENOMIC DNA]</scope>
    <source>
        <strain evidence="5">DSM 2262</strain>
    </source>
</reference>
<dbReference type="RefSeq" id="WP_002626098.1">
    <property type="nucleotide sequence ID" value="NZ_ANAH02000065.1"/>
</dbReference>
<keyword evidence="6" id="KW-1185">Reference proteome</keyword>
<dbReference type="PANTHER" id="PTHR44196">
    <property type="entry name" value="DEHYDROGENASE/REDUCTASE SDR FAMILY MEMBER 7B"/>
    <property type="match status" value="1"/>
</dbReference>
<dbReference type="InterPro" id="IPR002347">
    <property type="entry name" value="SDR_fam"/>
</dbReference>
<feature type="domain" description="Ketoreductase" evidence="4">
    <location>
        <begin position="4"/>
        <end position="178"/>
    </location>
</feature>
<gene>
    <name evidence="5" type="ORF">D187_007292</name>
</gene>
<dbReference type="GO" id="GO:0016491">
    <property type="term" value="F:oxidoreductase activity"/>
    <property type="evidence" value="ECO:0007669"/>
    <property type="project" value="UniProtKB-KW"/>
</dbReference>
<keyword evidence="2" id="KW-0560">Oxidoreductase</keyword>
<dbReference type="PRINTS" id="PR00081">
    <property type="entry name" value="GDHRDH"/>
</dbReference>
<evidence type="ECO:0000256" key="1">
    <source>
        <dbReference type="ARBA" id="ARBA00006484"/>
    </source>
</evidence>
<dbReference type="Gene3D" id="3.40.50.720">
    <property type="entry name" value="NAD(P)-binding Rossmann-like Domain"/>
    <property type="match status" value="1"/>
</dbReference>
<dbReference type="InterPro" id="IPR057326">
    <property type="entry name" value="KR_dom"/>
</dbReference>
<dbReference type="Pfam" id="PF00106">
    <property type="entry name" value="adh_short"/>
    <property type="match status" value="1"/>
</dbReference>
<evidence type="ECO:0000259" key="4">
    <source>
        <dbReference type="SMART" id="SM00822"/>
    </source>
</evidence>
<dbReference type="InterPro" id="IPR036291">
    <property type="entry name" value="NAD(P)-bd_dom_sf"/>
</dbReference>
<dbReference type="EMBL" id="ANAH02000065">
    <property type="protein sequence ID" value="EPX56857.1"/>
    <property type="molecule type" value="Genomic_DNA"/>
</dbReference>